<dbReference type="OrthoDB" id="271060at2759"/>
<keyword evidence="2" id="KW-1185">Reference proteome</keyword>
<proteinExistence type="predicted"/>
<evidence type="ECO:0000313" key="2">
    <source>
        <dbReference type="Proteomes" id="UP000037923"/>
    </source>
</evidence>
<dbReference type="OMA" id="ITSMYAV"/>
<reference evidence="1 2" key="1">
    <citation type="submission" date="2015-07" db="EMBL/GenBank/DDBJ databases">
        <title>High-quality genome of monoxenous trypanosomatid Leptomonas pyrrhocoris.</title>
        <authorList>
            <person name="Flegontov P."/>
            <person name="Butenko A."/>
            <person name="Firsov S."/>
            <person name="Vlcek C."/>
            <person name="Logacheva M.D."/>
            <person name="Field M."/>
            <person name="Filatov D."/>
            <person name="Flegontova O."/>
            <person name="Gerasimov E."/>
            <person name="Jackson A.P."/>
            <person name="Kelly S."/>
            <person name="Opperdoes F."/>
            <person name="O'Reilly A."/>
            <person name="Votypka J."/>
            <person name="Yurchenko V."/>
            <person name="Lukes J."/>
        </authorList>
    </citation>
    <scope>NUCLEOTIDE SEQUENCE [LARGE SCALE GENOMIC DNA]</scope>
    <source>
        <strain evidence="1">H10</strain>
    </source>
</reference>
<dbReference type="InterPro" id="IPR036322">
    <property type="entry name" value="WD40_repeat_dom_sf"/>
</dbReference>
<name>A0A0N0VIB0_LEPPY</name>
<dbReference type="Proteomes" id="UP000037923">
    <property type="component" value="Unassembled WGS sequence"/>
</dbReference>
<dbReference type="GeneID" id="26901268"/>
<accession>A0A0N0VIB0</accession>
<sequence>MDFSSSSDSDLEEELNRNFRRERREQGGIVRTASSARSEARRYTLPDGHSIEVRRGCIYIPFREIYVHVLQALCCPQKWFGDGRIPCRRRKPLSPDLVSLIRVSDLTSSPRRDEVIALADATENGFFIFAEVRDISASPSSPPFTEPQCHSLQSQKTFDPFVDTRFQRIMQLSRWRFTLKHSPALKEYRHDVWSSSEVPRLSHEVCCYDDDLGLLWKFDGQDGALYMLRYTEATAAFSQTLFATIPFPPQVCLQMQYLPGKEDEHAFHTVQFHLVIIGVSHVAIASLSINRDQSSDAAVPQASLQHVQTVALCLSDAACGCTRAHNSTCELPDLWLGAGRSIFKFAQRDSGDWSKSRVTSFSTTDVTALAVQAAGTSTLGFTVAGMRNGTLQLVADGVRRHAKFDTTVRHHGSDIKFVFEIPDVPYGFVSIARNGETKVWDARLLSQEKDPVRTLLKSRPDGGQAGVCSAALAGNVLAVSSASTGLTCVDIPLYTTLLHTVQNISSSTRIVLGTRNGIFYDLYTFSPYFVQRFELCS</sequence>
<dbReference type="VEuPathDB" id="TriTrypDB:LpyrH10_01_9710"/>
<dbReference type="AlphaFoldDB" id="A0A0N0VIB0"/>
<comment type="caution">
    <text evidence="1">The sequence shown here is derived from an EMBL/GenBank/DDBJ whole genome shotgun (WGS) entry which is preliminary data.</text>
</comment>
<gene>
    <name evidence="1" type="ORF">ABB37_00971</name>
</gene>
<dbReference type="EMBL" id="LGTL01000001">
    <property type="protein sequence ID" value="KPA86944.1"/>
    <property type="molecule type" value="Genomic_DNA"/>
</dbReference>
<organism evidence="1 2">
    <name type="scientific">Leptomonas pyrrhocoris</name>
    <name type="common">Firebug parasite</name>
    <dbReference type="NCBI Taxonomy" id="157538"/>
    <lineage>
        <taxon>Eukaryota</taxon>
        <taxon>Discoba</taxon>
        <taxon>Euglenozoa</taxon>
        <taxon>Kinetoplastea</taxon>
        <taxon>Metakinetoplastina</taxon>
        <taxon>Trypanosomatida</taxon>
        <taxon>Trypanosomatidae</taxon>
        <taxon>Leishmaniinae</taxon>
        <taxon>Leptomonas</taxon>
    </lineage>
</organism>
<dbReference type="RefSeq" id="XP_015665383.1">
    <property type="nucleotide sequence ID" value="XM_015797375.1"/>
</dbReference>
<dbReference type="SUPFAM" id="SSF50978">
    <property type="entry name" value="WD40 repeat-like"/>
    <property type="match status" value="1"/>
</dbReference>
<protein>
    <submittedName>
        <fullName evidence="1">Uncharacterized protein</fullName>
    </submittedName>
</protein>
<evidence type="ECO:0000313" key="1">
    <source>
        <dbReference type="EMBL" id="KPA86944.1"/>
    </source>
</evidence>